<reference evidence="3" key="1">
    <citation type="submission" date="2016-10" db="EMBL/GenBank/DDBJ databases">
        <authorList>
            <person name="Varghese N."/>
            <person name="Submissions S."/>
        </authorList>
    </citation>
    <scope>NUCLEOTIDE SEQUENCE [LARGE SCALE GENOMIC DNA]</scope>
    <source>
        <strain evidence="3">DSM 44232</strain>
    </source>
</reference>
<name>A0A1I6FJQ1_9PSEU</name>
<dbReference type="STRING" id="84724.SAMN04488564_13018"/>
<evidence type="ECO:0000256" key="1">
    <source>
        <dbReference type="SAM" id="MobiDB-lite"/>
    </source>
</evidence>
<proteinExistence type="predicted"/>
<accession>A0A1I6FJQ1</accession>
<feature type="compositionally biased region" description="Basic and acidic residues" evidence="1">
    <location>
        <begin position="40"/>
        <end position="57"/>
    </location>
</feature>
<feature type="region of interest" description="Disordered" evidence="1">
    <location>
        <begin position="150"/>
        <end position="179"/>
    </location>
</feature>
<evidence type="ECO:0000313" key="3">
    <source>
        <dbReference type="Proteomes" id="UP000198583"/>
    </source>
</evidence>
<organism evidence="2 3">
    <name type="scientific">Lentzea waywayandensis</name>
    <dbReference type="NCBI Taxonomy" id="84724"/>
    <lineage>
        <taxon>Bacteria</taxon>
        <taxon>Bacillati</taxon>
        <taxon>Actinomycetota</taxon>
        <taxon>Actinomycetes</taxon>
        <taxon>Pseudonocardiales</taxon>
        <taxon>Pseudonocardiaceae</taxon>
        <taxon>Lentzea</taxon>
    </lineage>
</organism>
<feature type="compositionally biased region" description="Low complexity" evidence="1">
    <location>
        <begin position="150"/>
        <end position="164"/>
    </location>
</feature>
<feature type="region of interest" description="Disordered" evidence="1">
    <location>
        <begin position="14"/>
        <end position="57"/>
    </location>
</feature>
<sequence>MIVPIRHTRLGVRSRRALMIDATPGSGTGQESRGGPPSHTQDRRLADDDRHRDERDALSCQRLPRSAVEVTANYGQRRRKGRSVTHSRPYRLDPRTSAVARWWHWLREFVLDFGWGPFTDRGACQLRIPYRTLISGQPVRSALCAVRTSSASQSASTQQAGSTARRPGHPDAVPSCATTCPATAAPQRANLLDNINADYVRTARPSGLTRVQAIRRHARVERR</sequence>
<dbReference type="Proteomes" id="UP000198583">
    <property type="component" value="Unassembled WGS sequence"/>
</dbReference>
<dbReference type="AlphaFoldDB" id="A0A1I6FJQ1"/>
<dbReference type="EMBL" id="FOYL01000030">
    <property type="protein sequence ID" value="SFR30169.1"/>
    <property type="molecule type" value="Genomic_DNA"/>
</dbReference>
<gene>
    <name evidence="2" type="ORF">SAMN04488564_13018</name>
</gene>
<evidence type="ECO:0000313" key="2">
    <source>
        <dbReference type="EMBL" id="SFR30169.1"/>
    </source>
</evidence>
<protein>
    <submittedName>
        <fullName evidence="2">Uncharacterized protein</fullName>
    </submittedName>
</protein>
<keyword evidence="3" id="KW-1185">Reference proteome</keyword>